<protein>
    <submittedName>
        <fullName evidence="1">Uncharacterized protein</fullName>
    </submittedName>
</protein>
<sequence length="110" mass="11715">MSTPSSTQRALPPALHALAAMALLLEKLERQPRDASPGQYRQVAMQVQQLLAEAAHGPALDQLLQAMPAAAQLYENLHYAQAGLCRAPLQPALDAELAAAAALRRARGRA</sequence>
<dbReference type="RefSeq" id="WP_341410936.1">
    <property type="nucleotide sequence ID" value="NZ_JBBUTH010000007.1"/>
</dbReference>
<organism evidence="1 2">
    <name type="scientific">Pseudaquabacterium inlustre</name>
    <dbReference type="NCBI Taxonomy" id="2984192"/>
    <lineage>
        <taxon>Bacteria</taxon>
        <taxon>Pseudomonadati</taxon>
        <taxon>Pseudomonadota</taxon>
        <taxon>Betaproteobacteria</taxon>
        <taxon>Burkholderiales</taxon>
        <taxon>Sphaerotilaceae</taxon>
        <taxon>Pseudaquabacterium</taxon>
    </lineage>
</organism>
<evidence type="ECO:0000313" key="2">
    <source>
        <dbReference type="Proteomes" id="UP001365405"/>
    </source>
</evidence>
<dbReference type="Proteomes" id="UP001365405">
    <property type="component" value="Unassembled WGS sequence"/>
</dbReference>
<gene>
    <name evidence="1" type="ORF">AACH10_13435</name>
</gene>
<accession>A0ABU9CL13</accession>
<reference evidence="1 2" key="1">
    <citation type="submission" date="2024-04" db="EMBL/GenBank/DDBJ databases">
        <title>Novel species of the genus Ideonella isolated from streams.</title>
        <authorList>
            <person name="Lu H."/>
        </authorList>
    </citation>
    <scope>NUCLEOTIDE SEQUENCE [LARGE SCALE GENOMIC DNA]</scope>
    <source>
        <strain evidence="1 2">DXS22W</strain>
    </source>
</reference>
<comment type="caution">
    <text evidence="1">The sequence shown here is derived from an EMBL/GenBank/DDBJ whole genome shotgun (WGS) entry which is preliminary data.</text>
</comment>
<proteinExistence type="predicted"/>
<evidence type="ECO:0000313" key="1">
    <source>
        <dbReference type="EMBL" id="MEK8051247.1"/>
    </source>
</evidence>
<dbReference type="EMBL" id="JBBUTH010000007">
    <property type="protein sequence ID" value="MEK8051247.1"/>
    <property type="molecule type" value="Genomic_DNA"/>
</dbReference>
<name>A0ABU9CL13_9BURK</name>
<keyword evidence="2" id="KW-1185">Reference proteome</keyword>